<keyword evidence="2" id="KW-1185">Reference proteome</keyword>
<reference evidence="1" key="1">
    <citation type="submission" date="2021-06" db="EMBL/GenBank/DDBJ databases">
        <authorList>
            <person name="Kallberg Y."/>
            <person name="Tangrot J."/>
            <person name="Rosling A."/>
        </authorList>
    </citation>
    <scope>NUCLEOTIDE SEQUENCE</scope>
    <source>
        <strain evidence="1">FL966</strain>
    </source>
</reference>
<protein>
    <submittedName>
        <fullName evidence="1">807_t:CDS:1</fullName>
    </submittedName>
</protein>
<accession>A0A9N9ETT0</accession>
<comment type="caution">
    <text evidence="1">The sequence shown here is derived from an EMBL/GenBank/DDBJ whole genome shotgun (WGS) entry which is preliminary data.</text>
</comment>
<dbReference type="Proteomes" id="UP000789759">
    <property type="component" value="Unassembled WGS sequence"/>
</dbReference>
<feature type="non-terminal residue" evidence="1">
    <location>
        <position position="1"/>
    </location>
</feature>
<sequence>MEFLNDETNALEIITSLLSNPEELGLIMIYINFIVESQLEQLTAYIEINMNAEYFGPELDTLIVSKFFQPAEFYSIFCGAFSVVYKKFSTHIPSHPGRPLFFAAQ</sequence>
<dbReference type="OrthoDB" id="2406711at2759"/>
<proteinExistence type="predicted"/>
<evidence type="ECO:0000313" key="2">
    <source>
        <dbReference type="Proteomes" id="UP000789759"/>
    </source>
</evidence>
<name>A0A9N9ETT0_9GLOM</name>
<evidence type="ECO:0000313" key="1">
    <source>
        <dbReference type="EMBL" id="CAG8685612.1"/>
    </source>
</evidence>
<dbReference type="EMBL" id="CAJVQA010009488">
    <property type="protein sequence ID" value="CAG8685612.1"/>
    <property type="molecule type" value="Genomic_DNA"/>
</dbReference>
<gene>
    <name evidence="1" type="ORF">CPELLU_LOCUS11051</name>
</gene>
<dbReference type="AlphaFoldDB" id="A0A9N9ETT0"/>
<organism evidence="1 2">
    <name type="scientific">Cetraspora pellucida</name>
    <dbReference type="NCBI Taxonomy" id="1433469"/>
    <lineage>
        <taxon>Eukaryota</taxon>
        <taxon>Fungi</taxon>
        <taxon>Fungi incertae sedis</taxon>
        <taxon>Mucoromycota</taxon>
        <taxon>Glomeromycotina</taxon>
        <taxon>Glomeromycetes</taxon>
        <taxon>Diversisporales</taxon>
        <taxon>Gigasporaceae</taxon>
        <taxon>Cetraspora</taxon>
    </lineage>
</organism>